<keyword evidence="5" id="KW-0808">Transferase</keyword>
<feature type="domain" description="GST C-terminal" evidence="4">
    <location>
        <begin position="108"/>
        <end position="240"/>
    </location>
</feature>
<dbReference type="CDD" id="cd03045">
    <property type="entry name" value="GST_N_Delta_Epsilon"/>
    <property type="match status" value="1"/>
</dbReference>
<organism evidence="5">
    <name type="scientific">Subpsaltria yangi</name>
    <dbReference type="NCBI Taxonomy" id="1195109"/>
    <lineage>
        <taxon>Eukaryota</taxon>
        <taxon>Metazoa</taxon>
        <taxon>Ecdysozoa</taxon>
        <taxon>Arthropoda</taxon>
        <taxon>Hexapoda</taxon>
        <taxon>Insecta</taxon>
        <taxon>Pterygota</taxon>
        <taxon>Neoptera</taxon>
        <taxon>Paraneoptera</taxon>
        <taxon>Hemiptera</taxon>
        <taxon>Auchenorrhyncha</taxon>
        <taxon>Cicadoidea</taxon>
        <taxon>Cicadidae</taxon>
        <taxon>Tibicininae</taxon>
        <taxon>Tibicinini</taxon>
        <taxon>Subpsaltria</taxon>
    </lineage>
</organism>
<feature type="chain" id="PRO_5014623392" evidence="2">
    <location>
        <begin position="18"/>
        <end position="241"/>
    </location>
</feature>
<dbReference type="SUPFAM" id="SSF52833">
    <property type="entry name" value="Thioredoxin-like"/>
    <property type="match status" value="1"/>
</dbReference>
<dbReference type="SUPFAM" id="SSF47616">
    <property type="entry name" value="GST C-terminal domain-like"/>
    <property type="match status" value="1"/>
</dbReference>
<comment type="subunit">
    <text evidence="1">Homodimer.</text>
</comment>
<evidence type="ECO:0000259" key="3">
    <source>
        <dbReference type="PROSITE" id="PS50404"/>
    </source>
</evidence>
<dbReference type="FunFam" id="1.20.1050.10:FF:000007">
    <property type="entry name" value="Glutathione S-transferase 1-1"/>
    <property type="match status" value="1"/>
</dbReference>
<dbReference type="InterPro" id="IPR010987">
    <property type="entry name" value="Glutathione-S-Trfase_C-like"/>
</dbReference>
<dbReference type="InterPro" id="IPR004045">
    <property type="entry name" value="Glutathione_S-Trfase_N"/>
</dbReference>
<protein>
    <submittedName>
        <fullName evidence="5">Glutathione S-transferase 10</fullName>
        <ecNumber evidence="5">2.5.1.18</ecNumber>
    </submittedName>
</protein>
<dbReference type="SFLD" id="SFLDG00358">
    <property type="entry name" value="Main_(cytGST)"/>
    <property type="match status" value="1"/>
</dbReference>
<dbReference type="PROSITE" id="PS50404">
    <property type="entry name" value="GST_NTER"/>
    <property type="match status" value="1"/>
</dbReference>
<evidence type="ECO:0000256" key="1">
    <source>
        <dbReference type="ARBA" id="ARBA00011738"/>
    </source>
</evidence>
<evidence type="ECO:0000259" key="4">
    <source>
        <dbReference type="PROSITE" id="PS50405"/>
    </source>
</evidence>
<dbReference type="EMBL" id="KY773986">
    <property type="protein sequence ID" value="AVC68807.1"/>
    <property type="molecule type" value="mRNA"/>
</dbReference>
<reference evidence="5" key="1">
    <citation type="submission" date="2017-03" db="EMBL/GenBank/DDBJ databases">
        <title>Bioinformatics of Glutathione S-transferase Genes in Salivary Glands of Cicada Subpsaltria yangi feeding on the medicinal plant Ephedra lepidosperma.</title>
        <authorList>
            <person name="Qi M."/>
        </authorList>
    </citation>
    <scope>NUCLEOTIDE SEQUENCE</scope>
</reference>
<feature type="domain" description="GST N-terminal" evidence="3">
    <location>
        <begin position="14"/>
        <end position="100"/>
    </location>
</feature>
<dbReference type="Pfam" id="PF14497">
    <property type="entry name" value="GST_C_3"/>
    <property type="match status" value="1"/>
</dbReference>
<dbReference type="SFLD" id="SFLDG01153">
    <property type="entry name" value="Main.4:_Theta-like"/>
    <property type="match status" value="1"/>
</dbReference>
<dbReference type="InterPro" id="IPR004046">
    <property type="entry name" value="GST_C"/>
</dbReference>
<dbReference type="EC" id="2.5.1.18" evidence="5"/>
<accession>A0A2L1DG94</accession>
<evidence type="ECO:0000256" key="2">
    <source>
        <dbReference type="SAM" id="SignalP"/>
    </source>
</evidence>
<dbReference type="GO" id="GO:0004364">
    <property type="term" value="F:glutathione transferase activity"/>
    <property type="evidence" value="ECO:0007669"/>
    <property type="project" value="UniProtKB-EC"/>
</dbReference>
<dbReference type="InterPro" id="IPR036249">
    <property type="entry name" value="Thioredoxin-like_sf"/>
</dbReference>
<feature type="signal peptide" evidence="2">
    <location>
        <begin position="1"/>
        <end position="17"/>
    </location>
</feature>
<dbReference type="GO" id="GO:0006749">
    <property type="term" value="P:glutathione metabolic process"/>
    <property type="evidence" value="ECO:0007669"/>
    <property type="project" value="TreeGrafter"/>
</dbReference>
<name>A0A2L1DG94_9HEMI</name>
<dbReference type="PANTHER" id="PTHR43969:SF9">
    <property type="entry name" value="GLUTATHIONE S TRANSFERASE D10, ISOFORM A-RELATED"/>
    <property type="match status" value="1"/>
</dbReference>
<proteinExistence type="evidence at transcript level"/>
<dbReference type="CDD" id="cd03177">
    <property type="entry name" value="GST_C_Delta_Epsilon"/>
    <property type="match status" value="1"/>
</dbReference>
<dbReference type="Gene3D" id="3.40.30.10">
    <property type="entry name" value="Glutaredoxin"/>
    <property type="match status" value="1"/>
</dbReference>
<keyword evidence="2" id="KW-0732">Signal</keyword>
<evidence type="ECO:0000313" key="5">
    <source>
        <dbReference type="EMBL" id="AVC68807.1"/>
    </source>
</evidence>
<dbReference type="FunFam" id="3.40.30.10:FF:000034">
    <property type="entry name" value="glutathione S-transferase 1"/>
    <property type="match status" value="1"/>
</dbReference>
<sequence length="241" mass="27732">MLVGFCISLVVVKMTIDFYYTPSSPPCRAVMMAARALDLELNFKIVDLTKKEHLRPSYLRICPMHTVPTIVDNTDQNCVVTINESRAIMCYFADKYGLDKHEYLYPLNLERRAVVNQRLYFDLGTLYQRFSDLYYPVILWGEKSLNPDKKKKLEEAFGFFDKYLEGSPPWAAGRTITVADFSMAATVSTAVACGFDLNIDNYFYVHKWFDLVTTAIKDYDKINKPGTESFQEKARKAKLIS</sequence>
<dbReference type="PANTHER" id="PTHR43969">
    <property type="entry name" value="GLUTATHIONE S TRANSFERASE D10, ISOFORM A-RELATED"/>
    <property type="match status" value="1"/>
</dbReference>
<dbReference type="Gene3D" id="1.20.1050.10">
    <property type="match status" value="1"/>
</dbReference>
<dbReference type="InterPro" id="IPR036282">
    <property type="entry name" value="Glutathione-S-Trfase_C_sf"/>
</dbReference>
<dbReference type="PROSITE" id="PS50405">
    <property type="entry name" value="GST_CTER"/>
    <property type="match status" value="1"/>
</dbReference>
<dbReference type="AlphaFoldDB" id="A0A2L1DG94"/>
<dbReference type="SFLD" id="SFLDS00019">
    <property type="entry name" value="Glutathione_Transferase_(cytos"/>
    <property type="match status" value="1"/>
</dbReference>
<dbReference type="Pfam" id="PF13417">
    <property type="entry name" value="GST_N_3"/>
    <property type="match status" value="1"/>
</dbReference>
<dbReference type="InterPro" id="IPR040079">
    <property type="entry name" value="Glutathione_S-Trfase"/>
</dbReference>